<keyword evidence="2" id="KW-1185">Reference proteome</keyword>
<sequence>MPPPSPVSIPFELQGAPVHGFRGDAPDGPLTHPRGLTVAISRQAGSRGTEIAKKVADILTWQVFDHDTLDYLVQNDDARAQLLADVPGDARAWADAQLEHLQRDHKLNADPEVLPLIRLVLTVAARGNAVIVGRAAGFLLPPETTVHVRVIAPTEARIAYLAQELRLTRPEAAEEVRARDERRALFLDRTLARDAADPTAYDAVVNAERLGVEGAAQFIGWAVRTKQMFAEIAESSPPSPFTDLDDLAGV</sequence>
<dbReference type="AlphaFoldDB" id="A0A2Z3H3R9"/>
<keyword evidence="1" id="KW-0418">Kinase</keyword>
<dbReference type="Pfam" id="PF13189">
    <property type="entry name" value="Cytidylate_kin2"/>
    <property type="match status" value="1"/>
</dbReference>
<dbReference type="GO" id="GO:0016301">
    <property type="term" value="F:kinase activity"/>
    <property type="evidence" value="ECO:0007669"/>
    <property type="project" value="UniProtKB-KW"/>
</dbReference>
<dbReference type="InterPro" id="IPR027417">
    <property type="entry name" value="P-loop_NTPase"/>
</dbReference>
<evidence type="ECO:0000313" key="1">
    <source>
        <dbReference type="EMBL" id="AWM38972.1"/>
    </source>
</evidence>
<dbReference type="EMBL" id="CP025958">
    <property type="protein sequence ID" value="AWM38972.1"/>
    <property type="molecule type" value="Genomic_DNA"/>
</dbReference>
<dbReference type="Gene3D" id="3.40.50.300">
    <property type="entry name" value="P-loop containing nucleotide triphosphate hydrolases"/>
    <property type="match status" value="1"/>
</dbReference>
<organism evidence="1 2">
    <name type="scientific">Gemmata obscuriglobus</name>
    <dbReference type="NCBI Taxonomy" id="114"/>
    <lineage>
        <taxon>Bacteria</taxon>
        <taxon>Pseudomonadati</taxon>
        <taxon>Planctomycetota</taxon>
        <taxon>Planctomycetia</taxon>
        <taxon>Gemmatales</taxon>
        <taxon>Gemmataceae</taxon>
        <taxon>Gemmata</taxon>
    </lineage>
</organism>
<evidence type="ECO:0000313" key="2">
    <source>
        <dbReference type="Proteomes" id="UP000245802"/>
    </source>
</evidence>
<accession>A0A2Z3H3R9</accession>
<dbReference type="KEGG" id="gog:C1280_19595"/>
<dbReference type="RefSeq" id="WP_010040379.1">
    <property type="nucleotide sequence ID" value="NZ_CP025958.1"/>
</dbReference>
<dbReference type="Proteomes" id="UP000245802">
    <property type="component" value="Chromosome"/>
</dbReference>
<reference evidence="1 2" key="1">
    <citation type="submission" date="2018-01" db="EMBL/GenBank/DDBJ databases">
        <title>G. obscuriglobus.</title>
        <authorList>
            <person name="Franke J."/>
            <person name="Blomberg W."/>
            <person name="Selmecki A."/>
        </authorList>
    </citation>
    <scope>NUCLEOTIDE SEQUENCE [LARGE SCALE GENOMIC DNA]</scope>
    <source>
        <strain evidence="1 2">DSM 5831</strain>
    </source>
</reference>
<name>A0A2Z3H3R9_9BACT</name>
<protein>
    <submittedName>
        <fullName evidence="1">Cytidylate kinase-like family protein</fullName>
    </submittedName>
</protein>
<dbReference type="OrthoDB" id="276523at2"/>
<proteinExistence type="predicted"/>
<keyword evidence="1" id="KW-0808">Transferase</keyword>
<gene>
    <name evidence="1" type="ORF">C1280_19595</name>
</gene>